<gene>
    <name evidence="1" type="ORF">SPELUC_LOCUS9819</name>
</gene>
<dbReference type="Proteomes" id="UP000789366">
    <property type="component" value="Unassembled WGS sequence"/>
</dbReference>
<proteinExistence type="predicted"/>
<keyword evidence="2" id="KW-1185">Reference proteome</keyword>
<dbReference type="EMBL" id="CAJVPW010016996">
    <property type="protein sequence ID" value="CAG8674136.1"/>
    <property type="molecule type" value="Genomic_DNA"/>
</dbReference>
<protein>
    <submittedName>
        <fullName evidence="1">17675_t:CDS:1</fullName>
    </submittedName>
</protein>
<reference evidence="1" key="1">
    <citation type="submission" date="2021-06" db="EMBL/GenBank/DDBJ databases">
        <authorList>
            <person name="Kallberg Y."/>
            <person name="Tangrot J."/>
            <person name="Rosling A."/>
        </authorList>
    </citation>
    <scope>NUCLEOTIDE SEQUENCE</scope>
    <source>
        <strain evidence="1">28 12/20/2015</strain>
    </source>
</reference>
<evidence type="ECO:0000313" key="2">
    <source>
        <dbReference type="Proteomes" id="UP000789366"/>
    </source>
</evidence>
<sequence length="88" mass="10573">ELPKKIDVVENKEKEKKELNKKEKLPETKPPKKIFRPKNLSVEDKEIFSLKFFENNKAAKEYIKANLKEGFFTIKGEYELEKDRDNDW</sequence>
<organism evidence="1 2">
    <name type="scientific">Cetraspora pellucida</name>
    <dbReference type="NCBI Taxonomy" id="1433469"/>
    <lineage>
        <taxon>Eukaryota</taxon>
        <taxon>Fungi</taxon>
        <taxon>Fungi incertae sedis</taxon>
        <taxon>Mucoromycota</taxon>
        <taxon>Glomeromycotina</taxon>
        <taxon>Glomeromycetes</taxon>
        <taxon>Diversisporales</taxon>
        <taxon>Gigasporaceae</taxon>
        <taxon>Cetraspora</taxon>
    </lineage>
</organism>
<evidence type="ECO:0000313" key="1">
    <source>
        <dbReference type="EMBL" id="CAG8674136.1"/>
    </source>
</evidence>
<name>A0ACA9NS11_9GLOM</name>
<comment type="caution">
    <text evidence="1">The sequence shown here is derived from an EMBL/GenBank/DDBJ whole genome shotgun (WGS) entry which is preliminary data.</text>
</comment>
<accession>A0ACA9NS11</accession>
<feature type="non-terminal residue" evidence="1">
    <location>
        <position position="1"/>
    </location>
</feature>